<evidence type="ECO:0000256" key="1">
    <source>
        <dbReference type="SAM" id="MobiDB-lite"/>
    </source>
</evidence>
<feature type="non-terminal residue" evidence="2">
    <location>
        <position position="1"/>
    </location>
</feature>
<dbReference type="EMBL" id="BMAV01028247">
    <property type="protein sequence ID" value="GFS66608.1"/>
    <property type="molecule type" value="Genomic_DNA"/>
</dbReference>
<accession>A0A8X6IZI9</accession>
<protein>
    <submittedName>
        <fullName evidence="2">Spidroin 3A variant 1</fullName>
    </submittedName>
</protein>
<dbReference type="AlphaFoldDB" id="A0A8X6IZI9"/>
<dbReference type="OrthoDB" id="9535405at2759"/>
<organism evidence="2 3">
    <name type="scientific">Trichonephila inaurata madagascariensis</name>
    <dbReference type="NCBI Taxonomy" id="2747483"/>
    <lineage>
        <taxon>Eukaryota</taxon>
        <taxon>Metazoa</taxon>
        <taxon>Ecdysozoa</taxon>
        <taxon>Arthropoda</taxon>
        <taxon>Chelicerata</taxon>
        <taxon>Arachnida</taxon>
        <taxon>Araneae</taxon>
        <taxon>Araneomorphae</taxon>
        <taxon>Entelegynae</taxon>
        <taxon>Araneoidea</taxon>
        <taxon>Nephilidae</taxon>
        <taxon>Trichonephila</taxon>
        <taxon>Trichonephila inaurata</taxon>
    </lineage>
</organism>
<gene>
    <name evidence="2" type="primary">Spidroin3A1</name>
    <name evidence="2" type="ORF">TNIN_600141</name>
</gene>
<reference evidence="2" key="1">
    <citation type="submission" date="2020-08" db="EMBL/GenBank/DDBJ databases">
        <title>Multicomponent nature underlies the extraordinary mechanical properties of spider dragline silk.</title>
        <authorList>
            <person name="Kono N."/>
            <person name="Nakamura H."/>
            <person name="Mori M."/>
            <person name="Yoshida Y."/>
            <person name="Ohtoshi R."/>
            <person name="Malay A.D."/>
            <person name="Moran D.A.P."/>
            <person name="Tomita M."/>
            <person name="Numata K."/>
            <person name="Arakawa K."/>
        </authorList>
    </citation>
    <scope>NUCLEOTIDE SEQUENCE</scope>
</reference>
<name>A0A8X6IZI9_9ARAC</name>
<keyword evidence="3" id="KW-1185">Reference proteome</keyword>
<evidence type="ECO:0000313" key="3">
    <source>
        <dbReference type="Proteomes" id="UP000886998"/>
    </source>
</evidence>
<comment type="caution">
    <text evidence="2">The sequence shown here is derived from an EMBL/GenBank/DDBJ whole genome shotgun (WGS) entry which is preliminary data.</text>
</comment>
<evidence type="ECO:0000313" key="2">
    <source>
        <dbReference type="EMBL" id="GFS66608.1"/>
    </source>
</evidence>
<feature type="region of interest" description="Disordered" evidence="1">
    <location>
        <begin position="73"/>
        <end position="101"/>
    </location>
</feature>
<sequence length="224" mass="24691">SIVGSTSVKADLQNDTGCNNCNDAECHLTCNPGDNSNISSNASVDADLQSDAECNNCNDTECRLSCNDESSTNSEGDALEASSPLTDSSSQETKDGDNYTYRARIVDSDKMEDGESETKRKLNQEAPFVDELYSYLWSLERINFLVPEAERTKQICHLYPIPFIFLLPDFSNHRSFLGHQQIASVADNERFGKKQRDITILVTKKIKSTKLLPISGHVTAIGGP</sequence>
<proteinExistence type="predicted"/>
<dbReference type="Proteomes" id="UP000886998">
    <property type="component" value="Unassembled WGS sequence"/>
</dbReference>